<keyword evidence="4" id="KW-1185">Reference proteome</keyword>
<evidence type="ECO:0000313" key="3">
    <source>
        <dbReference type="Proteomes" id="UP000245464"/>
    </source>
</evidence>
<reference evidence="1 3" key="1">
    <citation type="journal article" date="2018" name="BMC Genomics">
        <title>Comparative genomics of the wheat fungal pathogen Pyrenophora tritici-repentis reveals chromosomal variations and genome plasticity.</title>
        <authorList>
            <person name="Moolhuijzen P."/>
            <person name="See P.T."/>
            <person name="Hane J.K."/>
            <person name="Shi G."/>
            <person name="Liu Z."/>
            <person name="Oliver R.P."/>
            <person name="Moffat C.S."/>
        </authorList>
    </citation>
    <scope>NUCLEOTIDE SEQUENCE [LARGE SCALE GENOMIC DNA]</scope>
    <source>
        <strain evidence="1">M4</strain>
    </source>
</reference>
<name>A0A2W1I1B4_9PLEO</name>
<reference evidence="2" key="2">
    <citation type="submission" date="2021-05" db="EMBL/GenBank/DDBJ databases">
        <authorList>
            <person name="Moolhuijzen P.M."/>
            <person name="Moffat C.S."/>
        </authorList>
    </citation>
    <scope>NUCLEOTIDE SEQUENCE</scope>
    <source>
        <strain evidence="2">86-124</strain>
    </source>
</reference>
<dbReference type="OrthoDB" id="10429274at2759"/>
<dbReference type="EMBL" id="NRDI02000004">
    <property type="protein sequence ID" value="KAI1517163.1"/>
    <property type="molecule type" value="Genomic_DNA"/>
</dbReference>
<accession>A0A2W1I1B4</accession>
<reference evidence="2" key="3">
    <citation type="journal article" date="2022" name="bioRxiv">
        <title>A global pangenome for the wheat fungal pathogen Pyrenophora tritici-repentis and prediction of effector protein structural homology.</title>
        <authorList>
            <person name="Moolhuijzen P."/>
            <person name="See P.T."/>
            <person name="Shi G."/>
            <person name="Powell H.R."/>
            <person name="Cockram J."/>
            <person name="Jorgensen L.N."/>
            <person name="Benslimane H."/>
            <person name="Strelkov S.E."/>
            <person name="Turner J."/>
            <person name="Liu Z."/>
            <person name="Moffat C.S."/>
        </authorList>
    </citation>
    <scope>NUCLEOTIDE SEQUENCE</scope>
    <source>
        <strain evidence="2">86-124</strain>
    </source>
</reference>
<comment type="caution">
    <text evidence="2">The sequence shown here is derived from an EMBL/GenBank/DDBJ whole genome shotgun (WGS) entry which is preliminary data.</text>
</comment>
<dbReference type="Proteomes" id="UP000245464">
    <property type="component" value="Chromosome 4"/>
</dbReference>
<reference evidence="4" key="4">
    <citation type="journal article" date="2022" name="Microb. Genom.">
        <title>A global pangenome for the wheat fungal pathogen Pyrenophora tritici-repentis and prediction of effector protein structural homology.</title>
        <authorList>
            <person name="Moolhuijzen P.M."/>
            <person name="See P.T."/>
            <person name="Shi G."/>
            <person name="Powell H.R."/>
            <person name="Cockram J."/>
            <person name="Jorgensen L.N."/>
            <person name="Benslimane H."/>
            <person name="Strelkov S.E."/>
            <person name="Turner J."/>
            <person name="Liu Z."/>
            <person name="Moffat C.S."/>
        </authorList>
    </citation>
    <scope>NUCLEOTIDE SEQUENCE [LARGE SCALE GENOMIC DNA]</scope>
</reference>
<dbReference type="PANTHER" id="PTHR38790">
    <property type="entry name" value="2EXR DOMAIN-CONTAINING PROTEIN-RELATED"/>
    <property type="match status" value="1"/>
</dbReference>
<evidence type="ECO:0000313" key="2">
    <source>
        <dbReference type="EMBL" id="KAI1517163.1"/>
    </source>
</evidence>
<proteinExistence type="predicted"/>
<protein>
    <submittedName>
        <fullName evidence="2">Uncharacterized protein</fullName>
    </submittedName>
</protein>
<sequence length="188" mass="22235">MECTQAATAVSNKMRETDRIMRENQVNSPLLRLPAELREEIFKYALTDGKLVIGTQSMPVPKSHSPHGVRALLYTCRQILQDAAPLVFPCCVIQRYRMNVFDLTARHENMFIRGRIENFRIPRGHLIRLEYMRRMKVEAGRVSNNMGWMSLKRLFLERGTKWTIEEAEVKFRWYFGRENLEILWVDED</sequence>
<evidence type="ECO:0000313" key="4">
    <source>
        <dbReference type="Proteomes" id="UP000249757"/>
    </source>
</evidence>
<dbReference type="AlphaFoldDB" id="A0A2W1I1B4"/>
<evidence type="ECO:0000313" key="1">
    <source>
        <dbReference type="EMBL" id="KAF7571949.1"/>
    </source>
</evidence>
<gene>
    <name evidence="2" type="ORF">Ptr86124_004100</name>
    <name evidence="1" type="ORF">PtrM4_094490</name>
</gene>
<dbReference type="PANTHER" id="PTHR38790:SF4">
    <property type="entry name" value="2EXR DOMAIN-CONTAINING PROTEIN"/>
    <property type="match status" value="1"/>
</dbReference>
<organism evidence="2 4">
    <name type="scientific">Pyrenophora tritici-repentis</name>
    <dbReference type="NCBI Taxonomy" id="45151"/>
    <lineage>
        <taxon>Eukaryota</taxon>
        <taxon>Fungi</taxon>
        <taxon>Dikarya</taxon>
        <taxon>Ascomycota</taxon>
        <taxon>Pezizomycotina</taxon>
        <taxon>Dothideomycetes</taxon>
        <taxon>Pleosporomycetidae</taxon>
        <taxon>Pleosporales</taxon>
        <taxon>Pleosporineae</taxon>
        <taxon>Pleosporaceae</taxon>
        <taxon>Pyrenophora</taxon>
    </lineage>
</organism>
<dbReference type="Proteomes" id="UP000249757">
    <property type="component" value="Unassembled WGS sequence"/>
</dbReference>
<dbReference type="EMBL" id="NQIK02000004">
    <property type="protein sequence ID" value="KAF7571949.1"/>
    <property type="molecule type" value="Genomic_DNA"/>
</dbReference>